<protein>
    <recommendedName>
        <fullName evidence="5">Transmembrane protein</fullName>
    </recommendedName>
</protein>
<feature type="region of interest" description="Disordered" evidence="1">
    <location>
        <begin position="1"/>
        <end position="20"/>
    </location>
</feature>
<sequence length="878" mass="95475">MVRKNHNVRRDAASDQDKIGPIQIPNSAHICKSPNNVLIRSLNFNASGHAPYRSQWCARAFSAAVAVGIWVSAESVGGLPLETSEGGPLFSSPINLTDELRLPPVDAPDSAFLYESGAGAQPSFAFESITGNSDYQSGTDFAAASQPLVAFESSQATPPGDSSEVNPVETPDPNAVVPYLLPVKPFPPRFSGLSSASGIASESEDFDELFPPPAEENPLRYAFFGPQSDNVQIENCQHFDAFLVSPLPSSLASRFKDFVQKEAGQEDGTPFLHHIHGQAALDPADREENPRLIVEGGKVTPLWSENADDNPVFRMDEGTATLIRLVAPIRSAYDEMASMLLMPIINVNMAYGDGLLLSYKVSGSEGKLVDHQHQDGIHRPVAELDVVYKSCFSVGGDSSEPITVRAELRLDGCEPVVLTWKVICSSSALLQEVPQGFHVAIGPLTPTANAGGSPALRDSADVPFDPRLVASPTVADIRAITSKEGDIVANGEVAQEVSSVQSTSVAFDPSQDFVELYVWCRGCKEAADLQVMFPLLYNYLGTSKANDKSTERGANSLVATRQSSHIALREALPGSEENVRRFVLQFQCKSEAAASLRDPSCSSGTLSEDGSACCLASCGKCGGDGCEDREAQKNKMNREIRMALVLPKEEMSQHFNIIFAPLWLFSMSIYLLKFLLWSLVTAAVLVYMFAIYYGVHVLKEPFSVAIAPSSSQFLNALFLLGGHVGHLYKTRGGMLFGDDGFHSYTPFEERAPGNARKLSSANDPFYSITRWRSNEDGPSFIRLTSFNGNLSKDESGHMSEGLQPMEFCDVEAGKPEFKRRDAAEDKVLWDGIQEGLHSDYWDEYATGMLVGTEEYKGGSNNRGQGEYEEFCEPKGQKL</sequence>
<dbReference type="InParanoid" id="A0A1D3CR93"/>
<keyword evidence="2" id="KW-0472">Membrane</keyword>
<comment type="caution">
    <text evidence="3">The sequence shown here is derived from an EMBL/GenBank/DDBJ whole genome shotgun (WGS) entry which is preliminary data.</text>
</comment>
<evidence type="ECO:0008006" key="5">
    <source>
        <dbReference type="Google" id="ProtNLM"/>
    </source>
</evidence>
<dbReference type="AlphaFoldDB" id="A0A1D3CR93"/>
<dbReference type="VEuPathDB" id="ToxoDB:cyc_00685"/>
<proteinExistence type="predicted"/>
<feature type="region of interest" description="Disordered" evidence="1">
    <location>
        <begin position="152"/>
        <end position="171"/>
    </location>
</feature>
<evidence type="ECO:0000313" key="3">
    <source>
        <dbReference type="EMBL" id="OEH73725.1"/>
    </source>
</evidence>
<dbReference type="Proteomes" id="UP000095192">
    <property type="component" value="Unassembled WGS sequence"/>
</dbReference>
<feature type="compositionally biased region" description="Basic and acidic residues" evidence="1">
    <location>
        <begin position="8"/>
        <end position="18"/>
    </location>
</feature>
<dbReference type="VEuPathDB" id="ToxoDB:LOC34617814"/>
<feature type="region of interest" description="Disordered" evidence="1">
    <location>
        <begin position="856"/>
        <end position="878"/>
    </location>
</feature>
<feature type="transmembrane region" description="Helical" evidence="2">
    <location>
        <begin position="674"/>
        <end position="695"/>
    </location>
</feature>
<organism evidence="3 4">
    <name type="scientific">Cyclospora cayetanensis</name>
    <dbReference type="NCBI Taxonomy" id="88456"/>
    <lineage>
        <taxon>Eukaryota</taxon>
        <taxon>Sar</taxon>
        <taxon>Alveolata</taxon>
        <taxon>Apicomplexa</taxon>
        <taxon>Conoidasida</taxon>
        <taxon>Coccidia</taxon>
        <taxon>Eucoccidiorida</taxon>
        <taxon>Eimeriorina</taxon>
        <taxon>Eimeriidae</taxon>
        <taxon>Cyclospora</taxon>
    </lineage>
</organism>
<keyword evidence="2" id="KW-0812">Transmembrane</keyword>
<keyword evidence="2" id="KW-1133">Transmembrane helix</keyword>
<keyword evidence="4" id="KW-1185">Reference proteome</keyword>
<evidence type="ECO:0000256" key="1">
    <source>
        <dbReference type="SAM" id="MobiDB-lite"/>
    </source>
</evidence>
<feature type="transmembrane region" description="Helical" evidence="2">
    <location>
        <begin position="701"/>
        <end position="721"/>
    </location>
</feature>
<dbReference type="EMBL" id="JROU02002250">
    <property type="protein sequence ID" value="OEH73725.1"/>
    <property type="molecule type" value="Genomic_DNA"/>
</dbReference>
<evidence type="ECO:0000256" key="2">
    <source>
        <dbReference type="SAM" id="Phobius"/>
    </source>
</evidence>
<reference evidence="3 4" key="1">
    <citation type="journal article" date="2016" name="BMC Genomics">
        <title>Comparative genomics reveals Cyclospora cayetanensis possesses coccidia-like metabolism and invasion components but unique surface antigens.</title>
        <authorList>
            <person name="Liu S."/>
            <person name="Wang L."/>
            <person name="Zheng H."/>
            <person name="Xu Z."/>
            <person name="Roellig D.M."/>
            <person name="Li N."/>
            <person name="Frace M.A."/>
            <person name="Tang K."/>
            <person name="Arrowood M.J."/>
            <person name="Moss D.M."/>
            <person name="Zhang L."/>
            <person name="Feng Y."/>
            <person name="Xiao L."/>
        </authorList>
    </citation>
    <scope>NUCLEOTIDE SEQUENCE [LARGE SCALE GENOMIC DNA]</scope>
    <source>
        <strain evidence="3 4">CHN_HEN01</strain>
    </source>
</reference>
<name>A0A1D3CR93_9EIME</name>
<evidence type="ECO:0000313" key="4">
    <source>
        <dbReference type="Proteomes" id="UP000095192"/>
    </source>
</evidence>
<accession>A0A1D3CR93</accession>
<gene>
    <name evidence="3" type="ORF">cyc_00685</name>
</gene>